<reference evidence="3 4" key="1">
    <citation type="submission" date="2019-05" db="EMBL/GenBank/DDBJ databases">
        <title>Hymenobacter edaphi sp. nov., isolated from abandoned arsenic-contaminated farmland soil.</title>
        <authorList>
            <person name="Nie L."/>
        </authorList>
    </citation>
    <scope>NUCLEOTIDE SEQUENCE [LARGE SCALE GENOMIC DNA]</scope>
    <source>
        <strain evidence="3 4">1-3-3-8</strain>
    </source>
</reference>
<evidence type="ECO:0000313" key="3">
    <source>
        <dbReference type="EMBL" id="TLM93360.1"/>
    </source>
</evidence>
<dbReference type="PANTHER" id="PTHR43393:SF3">
    <property type="entry name" value="LYSINE DECARBOXYLASE-LIKE PROTEIN"/>
    <property type="match status" value="1"/>
</dbReference>
<sequence>MTTPDISTPTPQDTAAARQQERKFLEGPRARTNELKFLLVVLWEFFRGIRTLHFVGPCVSVFGSARVAPGTPFYEQARALGAGLSRLGFTILTGGGPGLMEAANRGAREAGGLSVGLNILLPQEQAPNPYLDKWLTCRYFFVRKVLLVKYSYAFVIMPGGIGTMDEFFEALTLIQTGKIQDFPVVVVGRAYWAPLTALLEQMAQHHTISARDLNLLTYTDSVEEALAHIERHAVERYKLRTRAKPRRRWWLGE</sequence>
<dbReference type="GO" id="GO:0009691">
    <property type="term" value="P:cytokinin biosynthetic process"/>
    <property type="evidence" value="ECO:0007669"/>
    <property type="project" value="UniProtKB-UniRule"/>
</dbReference>
<dbReference type="Gene3D" id="3.40.50.450">
    <property type="match status" value="1"/>
</dbReference>
<dbReference type="InterPro" id="IPR052341">
    <property type="entry name" value="LOG_family_nucleotidases"/>
</dbReference>
<gene>
    <name evidence="3" type="ORF">FDY95_12170</name>
</gene>
<dbReference type="InterPro" id="IPR031100">
    <property type="entry name" value="LOG_fam"/>
</dbReference>
<dbReference type="GO" id="GO:0005829">
    <property type="term" value="C:cytosol"/>
    <property type="evidence" value="ECO:0007669"/>
    <property type="project" value="TreeGrafter"/>
</dbReference>
<dbReference type="OrthoDB" id="9801098at2"/>
<protein>
    <recommendedName>
        <fullName evidence="2">Cytokinin riboside 5'-monophosphate phosphoribohydrolase</fullName>
        <ecNumber evidence="2">3.2.2.n1</ecNumber>
    </recommendedName>
</protein>
<dbReference type="EC" id="3.2.2.n1" evidence="2"/>
<comment type="caution">
    <text evidence="3">The sequence shown here is derived from an EMBL/GenBank/DDBJ whole genome shotgun (WGS) entry which is preliminary data.</text>
</comment>
<dbReference type="Proteomes" id="UP000305517">
    <property type="component" value="Unassembled WGS sequence"/>
</dbReference>
<name>A0A5R8WS77_9BACT</name>
<comment type="catalytic activity">
    <reaction evidence="1">
        <text>AMP + H2O = D-ribose 5-phosphate + adenine</text>
        <dbReference type="Rhea" id="RHEA:20129"/>
        <dbReference type="ChEBI" id="CHEBI:15377"/>
        <dbReference type="ChEBI" id="CHEBI:16708"/>
        <dbReference type="ChEBI" id="CHEBI:78346"/>
        <dbReference type="ChEBI" id="CHEBI:456215"/>
        <dbReference type="EC" id="3.2.2.4"/>
    </reaction>
</comment>
<keyword evidence="2" id="KW-0378">Hydrolase</keyword>
<keyword evidence="4" id="KW-1185">Reference proteome</keyword>
<evidence type="ECO:0000313" key="4">
    <source>
        <dbReference type="Proteomes" id="UP000305517"/>
    </source>
</evidence>
<organism evidence="3 4">
    <name type="scientific">Hymenobacter jeollabukensis</name>
    <dbReference type="NCBI Taxonomy" id="2025313"/>
    <lineage>
        <taxon>Bacteria</taxon>
        <taxon>Pseudomonadati</taxon>
        <taxon>Bacteroidota</taxon>
        <taxon>Cytophagia</taxon>
        <taxon>Cytophagales</taxon>
        <taxon>Hymenobacteraceae</taxon>
        <taxon>Hymenobacter</taxon>
    </lineage>
</organism>
<dbReference type="NCBIfam" id="TIGR00730">
    <property type="entry name" value="Rossman fold protein, TIGR00730 family"/>
    <property type="match status" value="1"/>
</dbReference>
<dbReference type="EMBL" id="VAJM01000004">
    <property type="protein sequence ID" value="TLM93360.1"/>
    <property type="molecule type" value="Genomic_DNA"/>
</dbReference>
<accession>A0A5R8WS77</accession>
<dbReference type="Pfam" id="PF03641">
    <property type="entry name" value="Lysine_decarbox"/>
    <property type="match status" value="1"/>
</dbReference>
<dbReference type="RefSeq" id="WP_138078024.1">
    <property type="nucleotide sequence ID" value="NZ_VAJM01000004.1"/>
</dbReference>
<evidence type="ECO:0000256" key="1">
    <source>
        <dbReference type="ARBA" id="ARBA00000274"/>
    </source>
</evidence>
<dbReference type="PANTHER" id="PTHR43393">
    <property type="entry name" value="CYTOKININ RIBOSIDE 5'-MONOPHOSPHATE PHOSPHORIBOHYDROLASE"/>
    <property type="match status" value="1"/>
</dbReference>
<dbReference type="SUPFAM" id="SSF102405">
    <property type="entry name" value="MCP/YpsA-like"/>
    <property type="match status" value="1"/>
</dbReference>
<proteinExistence type="inferred from homology"/>
<dbReference type="InterPro" id="IPR005269">
    <property type="entry name" value="LOG"/>
</dbReference>
<dbReference type="GO" id="GO:0008714">
    <property type="term" value="F:AMP nucleosidase activity"/>
    <property type="evidence" value="ECO:0007669"/>
    <property type="project" value="UniProtKB-EC"/>
</dbReference>
<comment type="similarity">
    <text evidence="2">Belongs to the LOG family.</text>
</comment>
<keyword evidence="2" id="KW-0203">Cytokinin biosynthesis</keyword>
<dbReference type="AlphaFoldDB" id="A0A5R8WS77"/>
<evidence type="ECO:0000256" key="2">
    <source>
        <dbReference type="RuleBase" id="RU363015"/>
    </source>
</evidence>